<keyword evidence="1" id="KW-0560">Oxidoreductase</keyword>
<dbReference type="Gene3D" id="3.20.20.100">
    <property type="entry name" value="NADP-dependent oxidoreductase domain"/>
    <property type="match status" value="1"/>
</dbReference>
<protein>
    <submittedName>
        <fullName evidence="6">LAQU0S11e03268g1_1</fullName>
    </submittedName>
</protein>
<dbReference type="Pfam" id="PF00248">
    <property type="entry name" value="Aldo_ket_red"/>
    <property type="match status" value="1"/>
</dbReference>
<dbReference type="FunFam" id="3.20.20.100:FF:000002">
    <property type="entry name" value="2,5-diketo-D-gluconic acid reductase A"/>
    <property type="match status" value="1"/>
</dbReference>
<dbReference type="PANTHER" id="PTHR43827:SF13">
    <property type="entry name" value="ALDO_KETO REDUCTASE FAMILY PROTEIN"/>
    <property type="match status" value="1"/>
</dbReference>
<evidence type="ECO:0000313" key="7">
    <source>
        <dbReference type="Proteomes" id="UP000236544"/>
    </source>
</evidence>
<evidence type="ECO:0000256" key="3">
    <source>
        <dbReference type="PIRSR" id="PIRSR000097-2"/>
    </source>
</evidence>
<dbReference type="InterPro" id="IPR020471">
    <property type="entry name" value="AKR"/>
</dbReference>
<evidence type="ECO:0000256" key="1">
    <source>
        <dbReference type="ARBA" id="ARBA00023002"/>
    </source>
</evidence>
<reference evidence="7" key="1">
    <citation type="submission" date="2015-10" db="EMBL/GenBank/DDBJ databases">
        <authorList>
            <person name="Devillers H."/>
        </authorList>
    </citation>
    <scope>NUCLEOTIDE SEQUENCE [LARGE SCALE GENOMIC DNA]</scope>
</reference>
<dbReference type="SUPFAM" id="SSF51430">
    <property type="entry name" value="NAD(P)-linked oxidoreductase"/>
    <property type="match status" value="1"/>
</dbReference>
<dbReference type="PROSITE" id="PS00062">
    <property type="entry name" value="ALDOKETO_REDUCTASE_2"/>
    <property type="match status" value="1"/>
</dbReference>
<evidence type="ECO:0000313" key="6">
    <source>
        <dbReference type="EMBL" id="CUS23743.1"/>
    </source>
</evidence>
<sequence>MSSTSVPRAYKLSSGYVLPSLGLGTYDIPRAETAEIVYQALKAGYRHLDTAVLYGNEREVGQGVEKWLKEDPKNHRRQDVFYTTKLWNSQNGYSNAKRAIQECLEKVRPLGYIDMLLIHSPLSGTRRRLETYKAMQEAVDAGTVRSIGVSNYGKHHIDELLSWDELTHKPVVNQIEISPWVMRQDLADYCKSKGLIVEAFSPLTHGYKIKHPNVVRVAEEVGRNTGQVLIRWSLQHGYVPLPKTRSAERLKGNLDVYDFELSPEQITFLDQPQAYEPTDWECTDEP</sequence>
<dbReference type="OrthoDB" id="416253at2759"/>
<name>A0A0P1KU34_9SACH</name>
<gene>
    <name evidence="6" type="ORF">LAQU0_S11e03268g</name>
</gene>
<dbReference type="PROSITE" id="PS00798">
    <property type="entry name" value="ALDOKETO_REDUCTASE_1"/>
    <property type="match status" value="1"/>
</dbReference>
<dbReference type="InterPro" id="IPR023210">
    <property type="entry name" value="NADP_OxRdtase_dom"/>
</dbReference>
<feature type="site" description="Lowers pKa of active site Tyr" evidence="4">
    <location>
        <position position="85"/>
    </location>
</feature>
<dbReference type="CDD" id="cd19071">
    <property type="entry name" value="AKR_AKR1-5-like"/>
    <property type="match status" value="1"/>
</dbReference>
<feature type="binding site" evidence="3">
    <location>
        <position position="119"/>
    </location>
    <ligand>
        <name>substrate</name>
    </ligand>
</feature>
<dbReference type="PROSITE" id="PS00063">
    <property type="entry name" value="ALDOKETO_REDUCTASE_3"/>
    <property type="match status" value="1"/>
</dbReference>
<feature type="domain" description="NADP-dependent oxidoreductase" evidence="5">
    <location>
        <begin position="22"/>
        <end position="271"/>
    </location>
</feature>
<evidence type="ECO:0000256" key="4">
    <source>
        <dbReference type="PIRSR" id="PIRSR000097-3"/>
    </source>
</evidence>
<dbReference type="InterPro" id="IPR018170">
    <property type="entry name" value="Aldo/ket_reductase_CS"/>
</dbReference>
<dbReference type="InterPro" id="IPR036812">
    <property type="entry name" value="NAD(P)_OxRdtase_dom_sf"/>
</dbReference>
<keyword evidence="7" id="KW-1185">Reference proteome</keyword>
<dbReference type="GO" id="GO:0016616">
    <property type="term" value="F:oxidoreductase activity, acting on the CH-OH group of donors, NAD or NADP as acceptor"/>
    <property type="evidence" value="ECO:0007669"/>
    <property type="project" value="UniProtKB-ARBA"/>
</dbReference>
<dbReference type="Proteomes" id="UP000236544">
    <property type="component" value="Unassembled WGS sequence"/>
</dbReference>
<dbReference type="PANTHER" id="PTHR43827">
    <property type="entry name" value="2,5-DIKETO-D-GLUCONIC ACID REDUCTASE"/>
    <property type="match status" value="1"/>
</dbReference>
<evidence type="ECO:0000256" key="2">
    <source>
        <dbReference type="PIRSR" id="PIRSR000097-1"/>
    </source>
</evidence>
<organism evidence="6 7">
    <name type="scientific">Lachancea quebecensis</name>
    <dbReference type="NCBI Taxonomy" id="1654605"/>
    <lineage>
        <taxon>Eukaryota</taxon>
        <taxon>Fungi</taxon>
        <taxon>Dikarya</taxon>
        <taxon>Ascomycota</taxon>
        <taxon>Saccharomycotina</taxon>
        <taxon>Saccharomycetes</taxon>
        <taxon>Saccharomycetales</taxon>
        <taxon>Saccharomycetaceae</taxon>
        <taxon>Lachancea</taxon>
    </lineage>
</organism>
<dbReference type="PRINTS" id="PR00069">
    <property type="entry name" value="ALDKETRDTASE"/>
</dbReference>
<accession>A0A0P1KU34</accession>
<evidence type="ECO:0000259" key="5">
    <source>
        <dbReference type="Pfam" id="PF00248"/>
    </source>
</evidence>
<proteinExistence type="predicted"/>
<dbReference type="EMBL" id="LN890568">
    <property type="protein sequence ID" value="CUS23743.1"/>
    <property type="molecule type" value="Genomic_DNA"/>
</dbReference>
<dbReference type="AlphaFoldDB" id="A0A0P1KU34"/>
<feature type="active site" description="Proton donor" evidence="2">
    <location>
        <position position="54"/>
    </location>
</feature>
<dbReference type="PIRSF" id="PIRSF000097">
    <property type="entry name" value="AKR"/>
    <property type="match status" value="1"/>
</dbReference>